<comment type="caution">
    <text evidence="2">The sequence shown here is derived from an EMBL/GenBank/DDBJ whole genome shotgun (WGS) entry which is preliminary data.</text>
</comment>
<gene>
    <name evidence="2" type="ORF">FH972_025677</name>
</gene>
<dbReference type="PANTHER" id="PTHR37015:SF2">
    <property type="entry name" value="REVERSE TRANSCRIPTASE DOMAIN-CONTAINING PROTEIN"/>
    <property type="match status" value="1"/>
</dbReference>
<protein>
    <submittedName>
        <fullName evidence="2">Uncharacterized protein</fullName>
    </submittedName>
</protein>
<dbReference type="OrthoDB" id="74545at2759"/>
<sequence>MAPSSAVVSTLRHVTDTKLSKLALLQKTSATEQKTLLEELQKESDLAEHVRLLCEQVKKTTPAPHGWVRNIERFIDQSKHDPSVTPAMLENWRSELLQTLSWQSKRHEYTALFGKLVTEWIENPNETQLQSSESDSDDSETTFEPIGREEMHQQRNQWEEYAFSTKTTDRDAINKYLDGLFLNANKSKRTKKTPLEQMRDSLSSWYKDSSPVINGEGTVKSCIKAVLKSDLFAGAKRQALEDLVHQPSVLAEIADVLNSDLASVEQWQWNPSPVALAMRRQVNGKYRVYMDEEIYQAILLQYIGITFAVSLKLVFSQFFRSGAWTQTPHKSMSRRDVLRREHFLGAETGRKANSVREKRRNDLKDRYFLTQLPSTFSEGNRDYGDSESDSEDTDNAERSETPLQMKQKILNLVTTENLISQQIYGKFTVLQTDFKWFGPAMPHTTLLAVLEYFRVPPKWLNFFTKFITPSVFFAQDGKQAEGKTRTRGIPMAHTLSDALGESLMFCLDFAVNQRTRGGTLYRFHDDLWYWGVSESCETAWKAIVEFRKVMGMELNEEKTGTVTITRGTSKPTPTPAGLPKGQVRWGFLILDSASGRWLMDQAQIEEHIAELKRQLSACRSVFAYVQAFNAYVNRFMLNNFGWPAQCLGRTHIDMCIATIEQIQKELFGPGETIATHLRKTINERFRITGLPDAFFYFPEKLGGLNVANPMISLLLKRKIAPEEPADLVKDAFEDDEDEYETAKQLFEDGRVQSSSAMAQRAVDVDEDFMSLEEFTGFREERSEGLGRKYEELQKHLQGDGITISKEITGMPATREIPTSDPNYWQRMWILELYGHEVLKSCGDLQIGERKLLPLGLLDLMKSEKVRWQG</sequence>
<dbReference type="Proteomes" id="UP000327013">
    <property type="component" value="Unassembled WGS sequence"/>
</dbReference>
<accession>A0A5N6L2Q2</accession>
<proteinExistence type="predicted"/>
<dbReference type="EMBL" id="VIBQ01000062">
    <property type="protein sequence ID" value="KAB8556641.1"/>
    <property type="molecule type" value="Genomic_DNA"/>
</dbReference>
<evidence type="ECO:0000313" key="2">
    <source>
        <dbReference type="EMBL" id="KAB8556641.1"/>
    </source>
</evidence>
<evidence type="ECO:0000313" key="3">
    <source>
        <dbReference type="Proteomes" id="UP000327013"/>
    </source>
</evidence>
<feature type="compositionally biased region" description="Acidic residues" evidence="1">
    <location>
        <begin position="385"/>
        <end position="394"/>
    </location>
</feature>
<name>A0A5N6L2Q2_9ROSI</name>
<dbReference type="PANTHER" id="PTHR37015">
    <property type="entry name" value="REVERSE TRANSCRIPTASE DOMAIN-CONTAINING PROTEIN"/>
    <property type="match status" value="1"/>
</dbReference>
<dbReference type="AlphaFoldDB" id="A0A5N6L2Q2"/>
<reference evidence="2 3" key="1">
    <citation type="submission" date="2019-06" db="EMBL/GenBank/DDBJ databases">
        <title>A chromosomal-level reference genome of Carpinus fangiana (Coryloideae, Betulaceae).</title>
        <authorList>
            <person name="Yang X."/>
            <person name="Wang Z."/>
            <person name="Zhang L."/>
            <person name="Hao G."/>
            <person name="Liu J."/>
            <person name="Yang Y."/>
        </authorList>
    </citation>
    <scope>NUCLEOTIDE SEQUENCE [LARGE SCALE GENOMIC DNA]</scope>
    <source>
        <strain evidence="2">Cfa_2016G</strain>
        <tissue evidence="2">Leaf</tissue>
    </source>
</reference>
<feature type="region of interest" description="Disordered" evidence="1">
    <location>
        <begin position="375"/>
        <end position="401"/>
    </location>
</feature>
<evidence type="ECO:0000256" key="1">
    <source>
        <dbReference type="SAM" id="MobiDB-lite"/>
    </source>
</evidence>
<organism evidence="2 3">
    <name type="scientific">Carpinus fangiana</name>
    <dbReference type="NCBI Taxonomy" id="176857"/>
    <lineage>
        <taxon>Eukaryota</taxon>
        <taxon>Viridiplantae</taxon>
        <taxon>Streptophyta</taxon>
        <taxon>Embryophyta</taxon>
        <taxon>Tracheophyta</taxon>
        <taxon>Spermatophyta</taxon>
        <taxon>Magnoliopsida</taxon>
        <taxon>eudicotyledons</taxon>
        <taxon>Gunneridae</taxon>
        <taxon>Pentapetalae</taxon>
        <taxon>rosids</taxon>
        <taxon>fabids</taxon>
        <taxon>Fagales</taxon>
        <taxon>Betulaceae</taxon>
        <taxon>Carpinus</taxon>
    </lineage>
</organism>
<keyword evidence="3" id="KW-1185">Reference proteome</keyword>